<feature type="transmembrane region" description="Helical" evidence="6">
    <location>
        <begin position="44"/>
        <end position="65"/>
    </location>
</feature>
<evidence type="ECO:0000313" key="8">
    <source>
        <dbReference type="Proteomes" id="UP000500767"/>
    </source>
</evidence>
<geneLocation type="plasmid" evidence="7 8">
    <name>unnamed1</name>
</geneLocation>
<dbReference type="KEGG" id="lck:HN018_23115"/>
<dbReference type="PANTHER" id="PTHR32196:SF72">
    <property type="entry name" value="RIBOSE IMPORT PERMEASE PROTEIN RBSC"/>
    <property type="match status" value="1"/>
</dbReference>
<evidence type="ECO:0000256" key="4">
    <source>
        <dbReference type="ARBA" id="ARBA00022989"/>
    </source>
</evidence>
<sequence>MPSFVATLGDMTVASGLAFVFSDGQPISGLSDQFLALSGTVHGVSIPMIVMIVMVVVVAVSWVVLARTRFGMHVYAVCGNAHVARVADVDQRSIRFMVYIDAGALAGLAGVMLAARAAAGIANTGAGYELNGPPPP</sequence>
<name>A0A6M8HX05_9PROT</name>
<evidence type="ECO:0000313" key="7">
    <source>
        <dbReference type="EMBL" id="QKE93089.1"/>
    </source>
</evidence>
<protein>
    <submittedName>
        <fullName evidence="7">Uncharacterized protein</fullName>
    </submittedName>
</protein>
<dbReference type="EMBL" id="CP053709">
    <property type="protein sequence ID" value="QKE93089.1"/>
    <property type="molecule type" value="Genomic_DNA"/>
</dbReference>
<comment type="subcellular location">
    <subcellularLocation>
        <location evidence="1">Cell membrane</location>
        <topology evidence="1">Multi-pass membrane protein</topology>
    </subcellularLocation>
</comment>
<keyword evidence="5 6" id="KW-0472">Membrane</keyword>
<keyword evidence="8" id="KW-1185">Reference proteome</keyword>
<accession>A0A6M8HX05</accession>
<gene>
    <name evidence="7" type="ORF">HN018_23115</name>
</gene>
<organism evidence="7 8">
    <name type="scientific">Lichenicola cladoniae</name>
    <dbReference type="NCBI Taxonomy" id="1484109"/>
    <lineage>
        <taxon>Bacteria</taxon>
        <taxon>Pseudomonadati</taxon>
        <taxon>Pseudomonadota</taxon>
        <taxon>Alphaproteobacteria</taxon>
        <taxon>Acetobacterales</taxon>
        <taxon>Acetobacteraceae</taxon>
        <taxon>Lichenicola</taxon>
    </lineage>
</organism>
<dbReference type="Proteomes" id="UP000500767">
    <property type="component" value="Plasmid unnamed1"/>
</dbReference>
<keyword evidence="2" id="KW-1003">Cell membrane</keyword>
<dbReference type="InterPro" id="IPR001851">
    <property type="entry name" value="ABC_transp_permease"/>
</dbReference>
<keyword evidence="3 6" id="KW-0812">Transmembrane</keyword>
<dbReference type="Pfam" id="PF02653">
    <property type="entry name" value="BPD_transp_2"/>
    <property type="match status" value="1"/>
</dbReference>
<reference evidence="7 8" key="1">
    <citation type="journal article" date="2014" name="World J. Microbiol. Biotechnol.">
        <title>Biodiversity and physiological characteristics of Antarctic and Arctic lichens-associated bacteria.</title>
        <authorList>
            <person name="Lee Y.M."/>
            <person name="Kim E.H."/>
            <person name="Lee H.K."/>
            <person name="Hong S.G."/>
        </authorList>
    </citation>
    <scope>NUCLEOTIDE SEQUENCE [LARGE SCALE GENOMIC DNA]</scope>
    <source>
        <strain evidence="7 8">PAMC 26569</strain>
        <plasmid evidence="7">unnamed1</plasmid>
    </source>
</reference>
<evidence type="ECO:0000256" key="5">
    <source>
        <dbReference type="ARBA" id="ARBA00023136"/>
    </source>
</evidence>
<keyword evidence="7" id="KW-0614">Plasmid</keyword>
<evidence type="ECO:0000256" key="6">
    <source>
        <dbReference type="SAM" id="Phobius"/>
    </source>
</evidence>
<proteinExistence type="predicted"/>
<evidence type="ECO:0000256" key="1">
    <source>
        <dbReference type="ARBA" id="ARBA00004651"/>
    </source>
</evidence>
<dbReference type="AlphaFoldDB" id="A0A6M8HX05"/>
<dbReference type="PANTHER" id="PTHR32196">
    <property type="entry name" value="ABC TRANSPORTER PERMEASE PROTEIN YPHD-RELATED-RELATED"/>
    <property type="match status" value="1"/>
</dbReference>
<keyword evidence="4 6" id="KW-1133">Transmembrane helix</keyword>
<evidence type="ECO:0000256" key="2">
    <source>
        <dbReference type="ARBA" id="ARBA00022475"/>
    </source>
</evidence>
<dbReference type="GO" id="GO:0005886">
    <property type="term" value="C:plasma membrane"/>
    <property type="evidence" value="ECO:0007669"/>
    <property type="project" value="UniProtKB-SubCell"/>
</dbReference>
<dbReference type="GO" id="GO:0022857">
    <property type="term" value="F:transmembrane transporter activity"/>
    <property type="evidence" value="ECO:0007669"/>
    <property type="project" value="InterPro"/>
</dbReference>
<evidence type="ECO:0000256" key="3">
    <source>
        <dbReference type="ARBA" id="ARBA00022692"/>
    </source>
</evidence>